<gene>
    <name evidence="2" type="ORF">BCL90_5161</name>
    <name evidence="3" type="ORF">E3V97_23105</name>
</gene>
<dbReference type="EMBL" id="SOPX01000006">
    <property type="protein sequence ID" value="TFB28374.1"/>
    <property type="molecule type" value="Genomic_DNA"/>
</dbReference>
<evidence type="ECO:0000313" key="2">
    <source>
        <dbReference type="EMBL" id="RLJ69563.1"/>
    </source>
</evidence>
<dbReference type="GO" id="GO:0006508">
    <property type="term" value="P:proteolysis"/>
    <property type="evidence" value="ECO:0007669"/>
    <property type="project" value="UniProtKB-KW"/>
</dbReference>
<dbReference type="GO" id="GO:0004175">
    <property type="term" value="F:endopeptidase activity"/>
    <property type="evidence" value="ECO:0007669"/>
    <property type="project" value="TreeGrafter"/>
</dbReference>
<protein>
    <submittedName>
        <fullName evidence="2">C-terminal processing protease CtpA/Prc</fullName>
    </submittedName>
    <submittedName>
        <fullName evidence="3">Peptidase S41</fullName>
    </submittedName>
</protein>
<dbReference type="Pfam" id="PF00595">
    <property type="entry name" value="PDZ"/>
    <property type="match status" value="1"/>
</dbReference>
<dbReference type="Proteomes" id="UP000297429">
    <property type="component" value="Unassembled WGS sequence"/>
</dbReference>
<dbReference type="PANTHER" id="PTHR32060">
    <property type="entry name" value="TAIL-SPECIFIC PROTEASE"/>
    <property type="match status" value="1"/>
</dbReference>
<evidence type="ECO:0000313" key="3">
    <source>
        <dbReference type="EMBL" id="TFB28374.1"/>
    </source>
</evidence>
<dbReference type="GO" id="GO:0007165">
    <property type="term" value="P:signal transduction"/>
    <property type="evidence" value="ECO:0007669"/>
    <property type="project" value="TreeGrafter"/>
</dbReference>
<dbReference type="InterPro" id="IPR036034">
    <property type="entry name" value="PDZ_sf"/>
</dbReference>
<comment type="caution">
    <text evidence="2">The sequence shown here is derived from an EMBL/GenBank/DDBJ whole genome shotgun (WGS) entry which is preliminary data.</text>
</comment>
<proteinExistence type="predicted"/>
<dbReference type="PANTHER" id="PTHR32060:SF30">
    <property type="entry name" value="CARBOXY-TERMINAL PROCESSING PROTEASE CTPA"/>
    <property type="match status" value="1"/>
</dbReference>
<dbReference type="SMART" id="SM00228">
    <property type="entry name" value="PDZ"/>
    <property type="match status" value="1"/>
</dbReference>
<sequence>MRSTLHISKRSCLNWMCMAACLVVIQTSCKKDKNTRPDYPVGSNENINTWILDSLKRYYYWTESLPAKPNLSIAPKEFFTSIRSGSDRFSYIILPNDPASYPPSSRGKYGFDYSTVKELNTGQVIGVIRQVLSESPASRNGLKRGDLIRKINGKLLSEANAETLQAELLASNQVSLGLAELSGNSLVDTRSVEVSTGVILDQREISRILESGGRTIGYLNFDTFNPGLAGSLLNVFANFKGSGISDLILDLRYNGGGQVAEAAGLCTLIAGLPYDKPFITYRGNKNGGTRTESIGSAATFDGTVNFSTLLQNNLGLTKVYILGTGATASASEVMINNLKPYIQVILIGEKTRGKDEASFRIFDDRKPKLVDWEMHPIIYKLFNAAGNGGYSNGIGPDISVNELETLPLLPFGDVNDPLIKAALSRITGKTKVALSALKQDRAGAFKIGSVLTNTHLLATENSIVITHR</sequence>
<dbReference type="Proteomes" id="UP000273898">
    <property type="component" value="Unassembled WGS sequence"/>
</dbReference>
<dbReference type="GO" id="GO:0008236">
    <property type="term" value="F:serine-type peptidase activity"/>
    <property type="evidence" value="ECO:0007669"/>
    <property type="project" value="InterPro"/>
</dbReference>
<name>A0A497XLN7_9SPHI</name>
<dbReference type="SUPFAM" id="SSF50156">
    <property type="entry name" value="PDZ domain-like"/>
    <property type="match status" value="1"/>
</dbReference>
<dbReference type="InterPro" id="IPR029045">
    <property type="entry name" value="ClpP/crotonase-like_dom_sf"/>
</dbReference>
<evidence type="ECO:0000313" key="5">
    <source>
        <dbReference type="Proteomes" id="UP000297429"/>
    </source>
</evidence>
<dbReference type="SMART" id="SM00245">
    <property type="entry name" value="TSPc"/>
    <property type="match status" value="1"/>
</dbReference>
<accession>A0A497XLN7</accession>
<feature type="domain" description="PDZ" evidence="1">
    <location>
        <begin position="98"/>
        <end position="182"/>
    </location>
</feature>
<dbReference type="GO" id="GO:0030288">
    <property type="term" value="C:outer membrane-bounded periplasmic space"/>
    <property type="evidence" value="ECO:0007669"/>
    <property type="project" value="TreeGrafter"/>
</dbReference>
<keyword evidence="2" id="KW-0378">Hydrolase</keyword>
<dbReference type="PROSITE" id="PS50106">
    <property type="entry name" value="PDZ"/>
    <property type="match status" value="1"/>
</dbReference>
<dbReference type="Gene3D" id="2.30.42.10">
    <property type="match status" value="1"/>
</dbReference>
<dbReference type="AlphaFoldDB" id="A0A497XLN7"/>
<dbReference type="CDD" id="cd07561">
    <property type="entry name" value="Peptidase_S41_CPP_like"/>
    <property type="match status" value="1"/>
</dbReference>
<keyword evidence="5" id="KW-1185">Reference proteome</keyword>
<dbReference type="Pfam" id="PF03572">
    <property type="entry name" value="Peptidase_S41"/>
    <property type="match status" value="1"/>
</dbReference>
<dbReference type="Pfam" id="PF18294">
    <property type="entry name" value="Pept_S41_N"/>
    <property type="match status" value="1"/>
</dbReference>
<dbReference type="InterPro" id="IPR041613">
    <property type="entry name" value="Pept_S41_N"/>
</dbReference>
<dbReference type="InterPro" id="IPR001478">
    <property type="entry name" value="PDZ"/>
</dbReference>
<reference evidence="3 5" key="2">
    <citation type="submission" date="2019-03" db="EMBL/GenBank/DDBJ databases">
        <authorList>
            <person name="He R.-H."/>
        </authorList>
    </citation>
    <scope>NUCLEOTIDE SEQUENCE [LARGE SCALE GENOMIC DNA]</scope>
    <source>
        <strain evidence="3 5">DSM 19624</strain>
    </source>
</reference>
<dbReference type="InterPro" id="IPR005151">
    <property type="entry name" value="Tail-specific_protease"/>
</dbReference>
<dbReference type="Gene3D" id="3.30.750.170">
    <property type="match status" value="1"/>
</dbReference>
<reference evidence="2 4" key="1">
    <citation type="submission" date="2018-10" db="EMBL/GenBank/DDBJ databases">
        <title>Genomic Encyclopedia of Archaeal and Bacterial Type Strains, Phase II (KMG-II): from individual species to whole genera.</title>
        <authorList>
            <person name="Goeker M."/>
        </authorList>
    </citation>
    <scope>NUCLEOTIDE SEQUENCE [LARGE SCALE GENOMIC DNA]</scope>
    <source>
        <strain evidence="2 4">DSM 19624</strain>
    </source>
</reference>
<dbReference type="OrthoDB" id="7168509at2"/>
<evidence type="ECO:0000259" key="1">
    <source>
        <dbReference type="PROSITE" id="PS50106"/>
    </source>
</evidence>
<evidence type="ECO:0000313" key="4">
    <source>
        <dbReference type="Proteomes" id="UP000273898"/>
    </source>
</evidence>
<dbReference type="SUPFAM" id="SSF52096">
    <property type="entry name" value="ClpP/crotonase"/>
    <property type="match status" value="1"/>
</dbReference>
<dbReference type="Gene3D" id="3.90.226.10">
    <property type="entry name" value="2-enoyl-CoA Hydratase, Chain A, domain 1"/>
    <property type="match status" value="1"/>
</dbReference>
<organism evidence="2 4">
    <name type="scientific">Pedobacter alluvionis</name>
    <dbReference type="NCBI Taxonomy" id="475253"/>
    <lineage>
        <taxon>Bacteria</taxon>
        <taxon>Pseudomonadati</taxon>
        <taxon>Bacteroidota</taxon>
        <taxon>Sphingobacteriia</taxon>
        <taxon>Sphingobacteriales</taxon>
        <taxon>Sphingobacteriaceae</taxon>
        <taxon>Pedobacter</taxon>
    </lineage>
</organism>
<dbReference type="RefSeq" id="WP_121287955.1">
    <property type="nucleotide sequence ID" value="NZ_RCCK01000016.1"/>
</dbReference>
<dbReference type="EMBL" id="RCCK01000016">
    <property type="protein sequence ID" value="RLJ69563.1"/>
    <property type="molecule type" value="Genomic_DNA"/>
</dbReference>
<keyword evidence="2" id="KW-0645">Protease</keyword>